<feature type="compositionally biased region" description="Basic and acidic residues" evidence="1">
    <location>
        <begin position="1"/>
        <end position="16"/>
    </location>
</feature>
<proteinExistence type="predicted"/>
<evidence type="ECO:0000256" key="1">
    <source>
        <dbReference type="SAM" id="MobiDB-lite"/>
    </source>
</evidence>
<protein>
    <submittedName>
        <fullName evidence="2">Uncharacterized protein</fullName>
    </submittedName>
</protein>
<sequence>MTTDGLRAREPRRTTETIDTGDGPVRGRVARPGDRPTTVTVMPLWARPRAGVRG</sequence>
<dbReference type="EMBL" id="JARAVY010000015">
    <property type="protein sequence ID" value="MDX2913582.1"/>
    <property type="molecule type" value="Genomic_DNA"/>
</dbReference>
<name>A0ABU4LCS4_9ACTN</name>
<feature type="region of interest" description="Disordered" evidence="1">
    <location>
        <begin position="1"/>
        <end position="38"/>
    </location>
</feature>
<comment type="caution">
    <text evidence="2">The sequence shown here is derived from an EMBL/GenBank/DDBJ whole genome shotgun (WGS) entry which is preliminary data.</text>
</comment>
<dbReference type="Proteomes" id="UP001271723">
    <property type="component" value="Unassembled WGS sequence"/>
</dbReference>
<reference evidence="2 3" key="1">
    <citation type="journal article" date="2023" name="Microb. Genom.">
        <title>Mesoterricola silvestris gen. nov., sp. nov., Mesoterricola sediminis sp. nov., Geothrix oryzae sp. nov., Geothrix edaphica sp. nov., Geothrix rubra sp. nov., and Geothrix limicola sp. nov., six novel members of Acidobacteriota isolated from soils.</title>
        <authorList>
            <person name="Weisberg A.J."/>
            <person name="Pearce E."/>
            <person name="Kramer C.G."/>
            <person name="Chang J.H."/>
            <person name="Clarke C.R."/>
        </authorList>
    </citation>
    <scope>NUCLEOTIDE SEQUENCE [LARGE SCALE GENOMIC DNA]</scope>
    <source>
        <strain evidence="2 3">NRRL_B-2795</strain>
    </source>
</reference>
<accession>A0ABU4LCS4</accession>
<gene>
    <name evidence="2" type="ORF">PV517_33565</name>
</gene>
<organism evidence="2 3">
    <name type="scientific">Streptomyces griseiscabiei</name>
    <dbReference type="NCBI Taxonomy" id="2993540"/>
    <lineage>
        <taxon>Bacteria</taxon>
        <taxon>Bacillati</taxon>
        <taxon>Actinomycetota</taxon>
        <taxon>Actinomycetes</taxon>
        <taxon>Kitasatosporales</taxon>
        <taxon>Streptomycetaceae</taxon>
        <taxon>Streptomyces</taxon>
    </lineage>
</organism>
<evidence type="ECO:0000313" key="2">
    <source>
        <dbReference type="EMBL" id="MDX2913582.1"/>
    </source>
</evidence>
<keyword evidence="3" id="KW-1185">Reference proteome</keyword>
<evidence type="ECO:0000313" key="3">
    <source>
        <dbReference type="Proteomes" id="UP001271723"/>
    </source>
</evidence>
<dbReference type="RefSeq" id="WP_179203401.1">
    <property type="nucleotide sequence ID" value="NZ_JAGJBZ010000003.1"/>
</dbReference>